<evidence type="ECO:0000256" key="10">
    <source>
        <dbReference type="ARBA" id="ARBA00023136"/>
    </source>
</evidence>
<evidence type="ECO:0000256" key="11">
    <source>
        <dbReference type="HAMAP-Rule" id="MF_00276"/>
    </source>
</evidence>
<keyword evidence="1 11" id="KW-0813">Transport</keyword>
<evidence type="ECO:0000256" key="9">
    <source>
        <dbReference type="ARBA" id="ARBA00023065"/>
    </source>
</evidence>
<proteinExistence type="inferred from homology"/>
<gene>
    <name evidence="11" type="primary">kdpC</name>
    <name evidence="12" type="ORF">AB0H72_07675</name>
</gene>
<dbReference type="EMBL" id="JBFAIH010000003">
    <property type="protein sequence ID" value="MEV0362565.1"/>
    <property type="molecule type" value="Genomic_DNA"/>
</dbReference>
<evidence type="ECO:0000313" key="12">
    <source>
        <dbReference type="EMBL" id="MEV0362565.1"/>
    </source>
</evidence>
<comment type="subcellular location">
    <subcellularLocation>
        <location evidence="11">Cell membrane</location>
        <topology evidence="11">Single-pass membrane protein</topology>
    </subcellularLocation>
</comment>
<keyword evidence="10 11" id="KW-0472">Membrane</keyword>
<keyword evidence="8 11" id="KW-1133">Transmembrane helix</keyword>
<evidence type="ECO:0000256" key="3">
    <source>
        <dbReference type="ARBA" id="ARBA00022538"/>
    </source>
</evidence>
<evidence type="ECO:0000313" key="13">
    <source>
        <dbReference type="Proteomes" id="UP001551658"/>
    </source>
</evidence>
<keyword evidence="3 11" id="KW-0633">Potassium transport</keyword>
<comment type="subunit">
    <text evidence="11">The system is composed of three essential subunits: KdpA, KdpB and KdpC.</text>
</comment>
<keyword evidence="2 11" id="KW-1003">Cell membrane</keyword>
<evidence type="ECO:0000256" key="5">
    <source>
        <dbReference type="ARBA" id="ARBA00022741"/>
    </source>
</evidence>
<keyword evidence="6 11" id="KW-0067">ATP-binding</keyword>
<dbReference type="PANTHER" id="PTHR30042">
    <property type="entry name" value="POTASSIUM-TRANSPORTING ATPASE C CHAIN"/>
    <property type="match status" value="1"/>
</dbReference>
<dbReference type="Proteomes" id="UP001551658">
    <property type="component" value="Unassembled WGS sequence"/>
</dbReference>
<comment type="similarity">
    <text evidence="11">Belongs to the KdpC family.</text>
</comment>
<organism evidence="12 13">
    <name type="scientific">Nocardia fusca</name>
    <dbReference type="NCBI Taxonomy" id="941183"/>
    <lineage>
        <taxon>Bacteria</taxon>
        <taxon>Bacillati</taxon>
        <taxon>Actinomycetota</taxon>
        <taxon>Actinomycetes</taxon>
        <taxon>Mycobacteriales</taxon>
        <taxon>Nocardiaceae</taxon>
        <taxon>Nocardia</taxon>
    </lineage>
</organism>
<keyword evidence="7 11" id="KW-0630">Potassium</keyword>
<dbReference type="Pfam" id="PF02669">
    <property type="entry name" value="KdpC"/>
    <property type="match status" value="2"/>
</dbReference>
<accession>A0ABV3F4T3</accession>
<protein>
    <recommendedName>
        <fullName evidence="11">Potassium-transporting ATPase KdpC subunit</fullName>
    </recommendedName>
    <alternativeName>
        <fullName evidence="11">ATP phosphohydrolase [potassium-transporting] C chain</fullName>
    </alternativeName>
    <alternativeName>
        <fullName evidence="11">Potassium-binding and translocating subunit C</fullName>
    </alternativeName>
    <alternativeName>
        <fullName evidence="11">Potassium-translocating ATPase C chain</fullName>
    </alternativeName>
</protein>
<comment type="function">
    <text evidence="11">Part of the high-affinity ATP-driven potassium transport (or Kdp) system, which catalyzes the hydrolysis of ATP coupled with the electrogenic transport of potassium into the cytoplasm. This subunit acts as a catalytic chaperone that increases the ATP-binding affinity of the ATP-hydrolyzing subunit KdpB by the formation of a transient KdpB/KdpC/ATP ternary complex.</text>
</comment>
<dbReference type="InterPro" id="IPR003820">
    <property type="entry name" value="KdpC"/>
</dbReference>
<keyword evidence="5 11" id="KW-0547">Nucleotide-binding</keyword>
<evidence type="ECO:0000256" key="2">
    <source>
        <dbReference type="ARBA" id="ARBA00022475"/>
    </source>
</evidence>
<evidence type="ECO:0000256" key="1">
    <source>
        <dbReference type="ARBA" id="ARBA00022448"/>
    </source>
</evidence>
<keyword evidence="4 11" id="KW-0812">Transmembrane</keyword>
<name>A0ABV3F4T3_9NOCA</name>
<dbReference type="HAMAP" id="MF_00276">
    <property type="entry name" value="KdpC"/>
    <property type="match status" value="1"/>
</dbReference>
<keyword evidence="9 11" id="KW-0406">Ion transport</keyword>
<comment type="caution">
    <text evidence="12">The sequence shown here is derived from an EMBL/GenBank/DDBJ whole genome shotgun (WGS) entry which is preliminary data.</text>
</comment>
<sequence>MSLSDLIRQHLAALRALLVLTLVTGLLYPAGIWAVGRLPGLSDKADGSIIETDGRIAGSSLIGQSFTDADGKPIAWYFQSRPSAAGDGYDGLASSPGNLGPEDVVDTPADPALLAAGDDPETAGFAPSLLTQVCTRSREIGAREDVNGARPFCTPEGVGAVLAVLGTFHHDGTVTPERVVSVNEPCPTRRGAAPVVFAAEYQGIRVECARYGEDYSAGRIVPIAGNAPADPAVPADAVTGSGSGLDPHISPAYADIQVRRVAAARGVDPAAVREVVAAHTAGRTLGFLGEPRVNVLELNLDLDRRYPAPAAGGA</sequence>
<dbReference type="RefSeq" id="WP_357975306.1">
    <property type="nucleotide sequence ID" value="NZ_JBFAIH010000003.1"/>
</dbReference>
<evidence type="ECO:0000256" key="6">
    <source>
        <dbReference type="ARBA" id="ARBA00022840"/>
    </source>
</evidence>
<dbReference type="PANTHER" id="PTHR30042:SF2">
    <property type="entry name" value="POTASSIUM-TRANSPORTING ATPASE KDPC SUBUNIT"/>
    <property type="match status" value="1"/>
</dbReference>
<keyword evidence="13" id="KW-1185">Reference proteome</keyword>
<evidence type="ECO:0000256" key="4">
    <source>
        <dbReference type="ARBA" id="ARBA00022692"/>
    </source>
</evidence>
<feature type="transmembrane region" description="Helical" evidence="11">
    <location>
        <begin position="12"/>
        <end position="35"/>
    </location>
</feature>
<reference evidence="12 13" key="1">
    <citation type="submission" date="2024-06" db="EMBL/GenBank/DDBJ databases">
        <title>The Natural Products Discovery Center: Release of the First 8490 Sequenced Strains for Exploring Actinobacteria Biosynthetic Diversity.</title>
        <authorList>
            <person name="Kalkreuter E."/>
            <person name="Kautsar S.A."/>
            <person name="Yang D."/>
            <person name="Bader C.D."/>
            <person name="Teijaro C.N."/>
            <person name="Fluegel L."/>
            <person name="Davis C.M."/>
            <person name="Simpson J.R."/>
            <person name="Lauterbach L."/>
            <person name="Steele A.D."/>
            <person name="Gui C."/>
            <person name="Meng S."/>
            <person name="Li G."/>
            <person name="Viehrig K."/>
            <person name="Ye F."/>
            <person name="Su P."/>
            <person name="Kiefer A.F."/>
            <person name="Nichols A."/>
            <person name="Cepeda A.J."/>
            <person name="Yan W."/>
            <person name="Fan B."/>
            <person name="Jiang Y."/>
            <person name="Adhikari A."/>
            <person name="Zheng C.-J."/>
            <person name="Schuster L."/>
            <person name="Cowan T.M."/>
            <person name="Smanski M.J."/>
            <person name="Chevrette M.G."/>
            <person name="De Carvalho L.P.S."/>
            <person name="Shen B."/>
        </authorList>
    </citation>
    <scope>NUCLEOTIDE SEQUENCE [LARGE SCALE GENOMIC DNA]</scope>
    <source>
        <strain evidence="12 13">NPDC050671</strain>
    </source>
</reference>
<evidence type="ECO:0000256" key="7">
    <source>
        <dbReference type="ARBA" id="ARBA00022958"/>
    </source>
</evidence>
<evidence type="ECO:0000256" key="8">
    <source>
        <dbReference type="ARBA" id="ARBA00022989"/>
    </source>
</evidence>